<feature type="compositionally biased region" description="Acidic residues" evidence="1">
    <location>
        <begin position="57"/>
        <end position="71"/>
    </location>
</feature>
<feature type="region of interest" description="Disordered" evidence="1">
    <location>
        <begin position="274"/>
        <end position="317"/>
    </location>
</feature>
<feature type="compositionally biased region" description="Polar residues" evidence="1">
    <location>
        <begin position="546"/>
        <end position="560"/>
    </location>
</feature>
<name>A0ABQ7GC37_DUNSA</name>
<proteinExistence type="predicted"/>
<feature type="compositionally biased region" description="Polar residues" evidence="1">
    <location>
        <begin position="494"/>
        <end position="508"/>
    </location>
</feature>
<feature type="compositionally biased region" description="Polar residues" evidence="1">
    <location>
        <begin position="279"/>
        <end position="291"/>
    </location>
</feature>
<sequence>MKVSSTALFKMCANHVLDSKSASLPFLDLLLQGNSGTLNSLESPAFMDTMSKSSSDSEVEDDSGSSDDEDVGVPPPNAFSIIAAALGWSSNQLQGDLFAGHNSLAASEPASASVSGRLTPMSAVPPRPHETGRPSLQDPPRPSPTPFPSPTAGRSSQHRPRRSSMLGRPASGRRHSAIPHGPFSRSQRRSSMHTPPLMSSAPGSHLRRHSSLPSTAPPTPSRHTAAAASPGAANDSSSHGASAGGARALKPALSAPVEKSTDIPMQLRTIKDGAHSDAFPSSRSQGGTNSDGAAGHAAGSAAQPNSGRDPNSTGSGFTRTSMLWSRCSSFCTSNATTYRSSTQRTSSNTTHHHLGRQASTSAHSSSDEQRYSHLGMPHPSNHSSRRSSADHGHHMYQHSGDLDHSTFNDASMLPGLPEQDKWPNMSSVPDAGPPSLPLSLANSARPFPYFLGGPSSTGAATTASTNIMQEGPVQEHQGSEQEEGFPSHPFTHRLGSSSRGANHGNTGNRPKDCSGAASYRAFSLYAPAPSAQQHQQPRQLGRGATAPSSPSGGHRNASQQHKTDKHHHMVRAHSKDRPSPTFSSFTSQGATGHTTSAASTEKGHQASSRKKRRSSQLISRPVSMHYSDDPRHKGRMR</sequence>
<evidence type="ECO:0000256" key="1">
    <source>
        <dbReference type="SAM" id="MobiDB-lite"/>
    </source>
</evidence>
<feature type="compositionally biased region" description="Basic residues" evidence="1">
    <location>
        <begin position="563"/>
        <end position="572"/>
    </location>
</feature>
<feature type="compositionally biased region" description="Low complexity" evidence="1">
    <location>
        <begin position="586"/>
        <end position="600"/>
    </location>
</feature>
<feature type="region of interest" description="Disordered" evidence="1">
    <location>
        <begin position="335"/>
        <end position="430"/>
    </location>
</feature>
<evidence type="ECO:0000313" key="2">
    <source>
        <dbReference type="EMBL" id="KAF5832170.1"/>
    </source>
</evidence>
<comment type="caution">
    <text evidence="2">The sequence shown here is derived from an EMBL/GenBank/DDBJ whole genome shotgun (WGS) entry which is preliminary data.</text>
</comment>
<feature type="region of interest" description="Disordered" evidence="1">
    <location>
        <begin position="110"/>
        <end position="262"/>
    </location>
</feature>
<gene>
    <name evidence="2" type="ORF">DUNSADRAFT_12009</name>
</gene>
<feature type="region of interest" description="Disordered" evidence="1">
    <location>
        <begin position="528"/>
        <end position="637"/>
    </location>
</feature>
<evidence type="ECO:0000313" key="3">
    <source>
        <dbReference type="Proteomes" id="UP000815325"/>
    </source>
</evidence>
<dbReference type="Proteomes" id="UP000815325">
    <property type="component" value="Unassembled WGS sequence"/>
</dbReference>
<feature type="compositionally biased region" description="Polar residues" evidence="1">
    <location>
        <begin position="303"/>
        <end position="317"/>
    </location>
</feature>
<feature type="compositionally biased region" description="Pro residues" evidence="1">
    <location>
        <begin position="137"/>
        <end position="149"/>
    </location>
</feature>
<feature type="compositionally biased region" description="Low complexity" evidence="1">
    <location>
        <begin position="221"/>
        <end position="248"/>
    </location>
</feature>
<organism evidence="2 3">
    <name type="scientific">Dunaliella salina</name>
    <name type="common">Green alga</name>
    <name type="synonym">Protococcus salinus</name>
    <dbReference type="NCBI Taxonomy" id="3046"/>
    <lineage>
        <taxon>Eukaryota</taxon>
        <taxon>Viridiplantae</taxon>
        <taxon>Chlorophyta</taxon>
        <taxon>core chlorophytes</taxon>
        <taxon>Chlorophyceae</taxon>
        <taxon>CS clade</taxon>
        <taxon>Chlamydomonadales</taxon>
        <taxon>Dunaliellaceae</taxon>
        <taxon>Dunaliella</taxon>
    </lineage>
</organism>
<dbReference type="EMBL" id="MU069892">
    <property type="protein sequence ID" value="KAF5832170.1"/>
    <property type="molecule type" value="Genomic_DNA"/>
</dbReference>
<feature type="compositionally biased region" description="Low complexity" evidence="1">
    <location>
        <begin position="292"/>
        <end position="302"/>
    </location>
</feature>
<protein>
    <submittedName>
        <fullName evidence="2">Uncharacterized protein</fullName>
    </submittedName>
</protein>
<reference evidence="2" key="1">
    <citation type="submission" date="2017-08" db="EMBL/GenBank/DDBJ databases">
        <authorList>
            <person name="Polle J.E."/>
            <person name="Barry K."/>
            <person name="Cushman J."/>
            <person name="Schmutz J."/>
            <person name="Tran D."/>
            <person name="Hathwaick L.T."/>
            <person name="Yim W.C."/>
            <person name="Jenkins J."/>
            <person name="Mckie-Krisberg Z.M."/>
            <person name="Prochnik S."/>
            <person name="Lindquist E."/>
            <person name="Dockter R.B."/>
            <person name="Adam C."/>
            <person name="Molina H."/>
            <person name="Bunkerborg J."/>
            <person name="Jin E."/>
            <person name="Buchheim M."/>
            <person name="Magnuson J."/>
        </authorList>
    </citation>
    <scope>NUCLEOTIDE SEQUENCE</scope>
    <source>
        <strain evidence="2">CCAP 19/18</strain>
    </source>
</reference>
<feature type="region of interest" description="Disordered" evidence="1">
    <location>
        <begin position="471"/>
        <end position="515"/>
    </location>
</feature>
<feature type="compositionally biased region" description="Low complexity" evidence="1">
    <location>
        <begin position="336"/>
        <end position="349"/>
    </location>
</feature>
<keyword evidence="3" id="KW-1185">Reference proteome</keyword>
<feature type="compositionally biased region" description="Low complexity" evidence="1">
    <location>
        <begin position="528"/>
        <end position="539"/>
    </location>
</feature>
<feature type="region of interest" description="Disordered" evidence="1">
    <location>
        <begin position="47"/>
        <end position="76"/>
    </location>
</feature>
<accession>A0ABQ7GC37</accession>